<dbReference type="InterPro" id="IPR050327">
    <property type="entry name" value="Proton-linked_MCT"/>
</dbReference>
<feature type="transmembrane region" description="Helical" evidence="2">
    <location>
        <begin position="144"/>
        <end position="165"/>
    </location>
</feature>
<dbReference type="GeneID" id="100905752"/>
<keyword evidence="2" id="KW-1133">Transmembrane helix</keyword>
<feature type="transmembrane region" description="Helical" evidence="2">
    <location>
        <begin position="57"/>
        <end position="77"/>
    </location>
</feature>
<gene>
    <name evidence="5" type="primary">LOC100905752</name>
</gene>
<reference evidence="5" key="1">
    <citation type="submission" date="2025-08" db="UniProtKB">
        <authorList>
            <consortium name="RefSeq"/>
        </authorList>
    </citation>
    <scope>IDENTIFICATION</scope>
</reference>
<dbReference type="PANTHER" id="PTHR11360">
    <property type="entry name" value="MONOCARBOXYLATE TRANSPORTER"/>
    <property type="match status" value="1"/>
</dbReference>
<name>A0AAJ6QN34_9ACAR</name>
<dbReference type="Gene3D" id="1.20.1250.20">
    <property type="entry name" value="MFS general substrate transporter like domains"/>
    <property type="match status" value="2"/>
</dbReference>
<feature type="transmembrane region" description="Helical" evidence="2">
    <location>
        <begin position="171"/>
        <end position="193"/>
    </location>
</feature>
<feature type="transmembrane region" description="Helical" evidence="2">
    <location>
        <begin position="353"/>
        <end position="373"/>
    </location>
</feature>
<feature type="domain" description="Major facilitator superfamily (MFS) profile" evidence="3">
    <location>
        <begin position="16"/>
        <end position="415"/>
    </location>
</feature>
<keyword evidence="2" id="KW-0472">Membrane</keyword>
<dbReference type="InterPro" id="IPR011701">
    <property type="entry name" value="MFS"/>
</dbReference>
<dbReference type="SUPFAM" id="SSF103473">
    <property type="entry name" value="MFS general substrate transporter"/>
    <property type="match status" value="1"/>
</dbReference>
<evidence type="ECO:0000256" key="2">
    <source>
        <dbReference type="SAM" id="Phobius"/>
    </source>
</evidence>
<dbReference type="InterPro" id="IPR036259">
    <property type="entry name" value="MFS_trans_sf"/>
</dbReference>
<feature type="transmembrane region" description="Helical" evidence="2">
    <location>
        <begin position="109"/>
        <end position="132"/>
    </location>
</feature>
<keyword evidence="4" id="KW-1185">Reference proteome</keyword>
<comment type="subcellular location">
    <subcellularLocation>
        <location evidence="1">Membrane</location>
        <topology evidence="1">Multi-pass membrane protein</topology>
    </subcellularLocation>
</comment>
<proteinExistence type="predicted"/>
<dbReference type="Pfam" id="PF07690">
    <property type="entry name" value="MFS_1"/>
    <property type="match status" value="1"/>
</dbReference>
<dbReference type="GO" id="GO:0008028">
    <property type="term" value="F:monocarboxylic acid transmembrane transporter activity"/>
    <property type="evidence" value="ECO:0007669"/>
    <property type="project" value="TreeGrafter"/>
</dbReference>
<feature type="transmembrane region" description="Helical" evidence="2">
    <location>
        <begin position="385"/>
        <end position="408"/>
    </location>
</feature>
<keyword evidence="2" id="KW-0812">Transmembrane</keyword>
<evidence type="ECO:0000313" key="5">
    <source>
        <dbReference type="RefSeq" id="XP_003738259.1"/>
    </source>
</evidence>
<evidence type="ECO:0000256" key="1">
    <source>
        <dbReference type="ARBA" id="ARBA00004141"/>
    </source>
</evidence>
<sequence>MIFSSIPATGPDSRRSFMTAALLTLVLCMSSSGFRSAGFLYIGIMDTMKVSRGEASWPLSLIGAVTHLSGVISGPLCQMYSPRPLLLIGTLIASSGMMLSSIAQNVFQLTVTMGLVYGLGNGLVLTTTNIFITQHFVEYRAIAFGIVYGGSTLASVIFPTLLLWLSGFFAFNYVLLTLGGILLNMFVLSLLVYEPEYIVQMKKEVAADSTQKRGVSLDMIKSLMTTVPFYVLLISNIALQWAFDAFMTTLVDFAMDKGCTLTQAVDLLPWFSVADFIGRVIMPIACDRGLIKRQNLITISYTMCGVGLSTLPLSYDYPSLVCAILFMGLFMGTSLVLFACMVGDFVGLERLPIAFAILGVSNGMFFFLKPTFFGFFRDNIKSYDGMFWFCSSLGLFTGFMWIGLLIYLRRQGAEEEKSDVELSTREAAAYSAAAAVAPSTALEAVRRGSMLSACSNISSPEGLYVKTRMSVAVDNLAYVAEETFEQRL</sequence>
<evidence type="ECO:0000313" key="4">
    <source>
        <dbReference type="Proteomes" id="UP000694867"/>
    </source>
</evidence>
<feature type="transmembrane region" description="Helical" evidence="2">
    <location>
        <begin position="84"/>
        <end position="103"/>
    </location>
</feature>
<dbReference type="GO" id="GO:0016020">
    <property type="term" value="C:membrane"/>
    <property type="evidence" value="ECO:0007669"/>
    <property type="project" value="UniProtKB-SubCell"/>
</dbReference>
<feature type="transmembrane region" description="Helical" evidence="2">
    <location>
        <begin position="222"/>
        <end position="243"/>
    </location>
</feature>
<feature type="transmembrane region" description="Helical" evidence="2">
    <location>
        <begin position="317"/>
        <end position="341"/>
    </location>
</feature>
<dbReference type="RefSeq" id="XP_003738259.1">
    <property type="nucleotide sequence ID" value="XM_003738211.2"/>
</dbReference>
<evidence type="ECO:0000259" key="3">
    <source>
        <dbReference type="PROSITE" id="PS50850"/>
    </source>
</evidence>
<dbReference type="AlphaFoldDB" id="A0AAJ6QN34"/>
<accession>A0AAJ6QN34</accession>
<dbReference type="Proteomes" id="UP000694867">
    <property type="component" value="Unplaced"/>
</dbReference>
<dbReference type="KEGG" id="goe:100905752"/>
<organism evidence="4 5">
    <name type="scientific">Galendromus occidentalis</name>
    <name type="common">western predatory mite</name>
    <dbReference type="NCBI Taxonomy" id="34638"/>
    <lineage>
        <taxon>Eukaryota</taxon>
        <taxon>Metazoa</taxon>
        <taxon>Ecdysozoa</taxon>
        <taxon>Arthropoda</taxon>
        <taxon>Chelicerata</taxon>
        <taxon>Arachnida</taxon>
        <taxon>Acari</taxon>
        <taxon>Parasitiformes</taxon>
        <taxon>Mesostigmata</taxon>
        <taxon>Gamasina</taxon>
        <taxon>Phytoseioidea</taxon>
        <taxon>Phytoseiidae</taxon>
        <taxon>Typhlodrominae</taxon>
        <taxon>Galendromus</taxon>
    </lineage>
</organism>
<dbReference type="InterPro" id="IPR020846">
    <property type="entry name" value="MFS_dom"/>
</dbReference>
<protein>
    <submittedName>
        <fullName evidence="5">Monocarboxylate transporter 12</fullName>
    </submittedName>
</protein>
<dbReference type="PROSITE" id="PS50850">
    <property type="entry name" value="MFS"/>
    <property type="match status" value="1"/>
</dbReference>
<dbReference type="PANTHER" id="PTHR11360:SF303">
    <property type="entry name" value="MAJOR FACILITATOR SUPERFAMILY (MFS) PROFILE DOMAIN-CONTAINING PROTEIN"/>
    <property type="match status" value="1"/>
</dbReference>